<comment type="caution">
    <text evidence="5">The sequence shown here is derived from an EMBL/GenBank/DDBJ whole genome shotgun (WGS) entry which is preliminary data.</text>
</comment>
<dbReference type="Pfam" id="PF06839">
    <property type="entry name" value="Zn_ribbon_GRF"/>
    <property type="match status" value="1"/>
</dbReference>
<evidence type="ECO:0000256" key="2">
    <source>
        <dbReference type="ARBA" id="ARBA00022771"/>
    </source>
</evidence>
<evidence type="ECO:0000313" key="5">
    <source>
        <dbReference type="EMBL" id="KAG5588752.1"/>
    </source>
</evidence>
<evidence type="ECO:0000313" key="6">
    <source>
        <dbReference type="Proteomes" id="UP000824120"/>
    </source>
</evidence>
<gene>
    <name evidence="5" type="ORF">H5410_049186</name>
</gene>
<dbReference type="Proteomes" id="UP000824120">
    <property type="component" value="Chromosome 9"/>
</dbReference>
<proteinExistence type="predicted"/>
<evidence type="ECO:0000256" key="1">
    <source>
        <dbReference type="ARBA" id="ARBA00022723"/>
    </source>
</evidence>
<evidence type="ECO:0000256" key="3">
    <source>
        <dbReference type="ARBA" id="ARBA00022833"/>
    </source>
</evidence>
<feature type="domain" description="GRF-type" evidence="4">
    <location>
        <begin position="17"/>
        <end position="42"/>
    </location>
</feature>
<protein>
    <recommendedName>
        <fullName evidence="4">GRF-type domain-containing protein</fullName>
    </recommendedName>
</protein>
<dbReference type="OrthoDB" id="1398992at2759"/>
<sequence length="46" mass="5369">MSMWGHCGNEDLMDQFNPGRRFLCCKTSKARGGCGYFRWYDDEMPA</sequence>
<keyword evidence="6" id="KW-1185">Reference proteome</keyword>
<keyword evidence="2" id="KW-0863">Zinc-finger</keyword>
<dbReference type="GO" id="GO:0008270">
    <property type="term" value="F:zinc ion binding"/>
    <property type="evidence" value="ECO:0007669"/>
    <property type="project" value="UniProtKB-KW"/>
</dbReference>
<dbReference type="EMBL" id="JACXVP010000009">
    <property type="protein sequence ID" value="KAG5588752.1"/>
    <property type="molecule type" value="Genomic_DNA"/>
</dbReference>
<reference evidence="5 6" key="1">
    <citation type="submission" date="2020-09" db="EMBL/GenBank/DDBJ databases">
        <title>De no assembly of potato wild relative species, Solanum commersonii.</title>
        <authorList>
            <person name="Cho K."/>
        </authorList>
    </citation>
    <scope>NUCLEOTIDE SEQUENCE [LARGE SCALE GENOMIC DNA]</scope>
    <source>
        <strain evidence="5">LZ3.2</strain>
        <tissue evidence="5">Leaf</tissue>
    </source>
</reference>
<keyword evidence="3" id="KW-0862">Zinc</keyword>
<dbReference type="InterPro" id="IPR010666">
    <property type="entry name" value="Znf_GRF"/>
</dbReference>
<organism evidence="5 6">
    <name type="scientific">Solanum commersonii</name>
    <name type="common">Commerson's wild potato</name>
    <name type="synonym">Commerson's nightshade</name>
    <dbReference type="NCBI Taxonomy" id="4109"/>
    <lineage>
        <taxon>Eukaryota</taxon>
        <taxon>Viridiplantae</taxon>
        <taxon>Streptophyta</taxon>
        <taxon>Embryophyta</taxon>
        <taxon>Tracheophyta</taxon>
        <taxon>Spermatophyta</taxon>
        <taxon>Magnoliopsida</taxon>
        <taxon>eudicotyledons</taxon>
        <taxon>Gunneridae</taxon>
        <taxon>Pentapetalae</taxon>
        <taxon>asterids</taxon>
        <taxon>lamiids</taxon>
        <taxon>Solanales</taxon>
        <taxon>Solanaceae</taxon>
        <taxon>Solanoideae</taxon>
        <taxon>Solaneae</taxon>
        <taxon>Solanum</taxon>
    </lineage>
</organism>
<keyword evidence="1" id="KW-0479">Metal-binding</keyword>
<evidence type="ECO:0000259" key="4">
    <source>
        <dbReference type="Pfam" id="PF06839"/>
    </source>
</evidence>
<dbReference type="AlphaFoldDB" id="A0A9J5XNU1"/>
<name>A0A9J5XNU1_SOLCO</name>
<accession>A0A9J5XNU1</accession>